<evidence type="ECO:0000256" key="2">
    <source>
        <dbReference type="ARBA" id="ARBA00022737"/>
    </source>
</evidence>
<feature type="domain" description="EF-hand" evidence="6">
    <location>
        <begin position="132"/>
        <end position="167"/>
    </location>
</feature>
<gene>
    <name evidence="7" type="ORF">TrRE_jg2921</name>
</gene>
<keyword evidence="3" id="KW-0106">Calcium</keyword>
<evidence type="ECO:0000256" key="1">
    <source>
        <dbReference type="ARBA" id="ARBA00022723"/>
    </source>
</evidence>
<dbReference type="InterPro" id="IPR011992">
    <property type="entry name" value="EF-hand-dom_pair"/>
</dbReference>
<keyword evidence="4" id="KW-0175">Coiled coil</keyword>
<dbReference type="InterPro" id="IPR018247">
    <property type="entry name" value="EF_Hand_1_Ca_BS"/>
</dbReference>
<comment type="caution">
    <text evidence="7">The sequence shown here is derived from an EMBL/GenBank/DDBJ whole genome shotgun (WGS) entry which is preliminary data.</text>
</comment>
<feature type="region of interest" description="Disordered" evidence="5">
    <location>
        <begin position="426"/>
        <end position="544"/>
    </location>
</feature>
<organism evidence="7 8">
    <name type="scientific">Triparma retinervis</name>
    <dbReference type="NCBI Taxonomy" id="2557542"/>
    <lineage>
        <taxon>Eukaryota</taxon>
        <taxon>Sar</taxon>
        <taxon>Stramenopiles</taxon>
        <taxon>Ochrophyta</taxon>
        <taxon>Bolidophyceae</taxon>
        <taxon>Parmales</taxon>
        <taxon>Triparmaceae</taxon>
        <taxon>Triparma</taxon>
    </lineage>
</organism>
<keyword evidence="8" id="KW-1185">Reference proteome</keyword>
<evidence type="ECO:0000256" key="4">
    <source>
        <dbReference type="SAM" id="Coils"/>
    </source>
</evidence>
<evidence type="ECO:0000313" key="7">
    <source>
        <dbReference type="EMBL" id="GMH53486.1"/>
    </source>
</evidence>
<feature type="compositionally biased region" description="Basic and acidic residues" evidence="5">
    <location>
        <begin position="505"/>
        <end position="518"/>
    </location>
</feature>
<dbReference type="AlphaFoldDB" id="A0A9W6ZK11"/>
<keyword evidence="2" id="KW-0677">Repeat</keyword>
<dbReference type="GO" id="GO:0005509">
    <property type="term" value="F:calcium ion binding"/>
    <property type="evidence" value="ECO:0007669"/>
    <property type="project" value="InterPro"/>
</dbReference>
<feature type="compositionally biased region" description="Basic residues" evidence="5">
    <location>
        <begin position="519"/>
        <end position="537"/>
    </location>
</feature>
<feature type="compositionally biased region" description="Acidic residues" evidence="5">
    <location>
        <begin position="431"/>
        <end position="441"/>
    </location>
</feature>
<evidence type="ECO:0000313" key="8">
    <source>
        <dbReference type="Proteomes" id="UP001165082"/>
    </source>
</evidence>
<evidence type="ECO:0000256" key="3">
    <source>
        <dbReference type="ARBA" id="ARBA00022837"/>
    </source>
</evidence>
<accession>A0A9W6ZK11</accession>
<sequence>MTANADDLDKELRAALKGPSYYDRFMNAVRNIAEPLGFYVSIPPYQPNNQDWEITFKALGLNHKQVNKFWRTFYKINKSGDGEVSIIEFMNYFDLDRTVYVEKAFSYCDTVGGGEMDFLEFIVSIVNFCSLTPETLCNFTFDLYDMDNDGEITYDEIETLIKELYGASWDQSALARETLNDMTILSEKCGGGIPLDKFIQFHRQHGLLLFPCFVIQRQIQKKVMGLDFWDDYTNTPKSKKVEHGEKRFDPRHVQSILRTYKTGSAAAILTHTGDPNEGLREWMAKAKETPVVDYDKVKEEIEKKRGAKLTLIAEWRRRVNPKQREEYRRHLIQEARERREQERRLEKEAAELQRIADEKAEAALQRAKNDVLDMLKGGAELDIEQQAFALEHNLYEVLILGQNAAKLLKEEEELKLKNLRAQMITERGEGGPEEEEEEEEFKYDPSSVPAIEQEQATQPVVTETRIIPMGSNGRPKVHRKGRRMAGEGRWVDRPPPSTMPPADVVKVEKPTEVFDRKGKPLKRRKSTKSGRSSKRGSRATSRMT</sequence>
<protein>
    <recommendedName>
        <fullName evidence="6">EF-hand domain-containing protein</fullName>
    </recommendedName>
</protein>
<evidence type="ECO:0000256" key="5">
    <source>
        <dbReference type="SAM" id="MobiDB-lite"/>
    </source>
</evidence>
<dbReference type="SUPFAM" id="SSF47473">
    <property type="entry name" value="EF-hand"/>
    <property type="match status" value="1"/>
</dbReference>
<dbReference type="PANTHER" id="PTHR45942">
    <property type="entry name" value="PROTEIN PHOSPATASE 3 REGULATORY SUBUNIT B ALPHA ISOFORM TYPE 1"/>
    <property type="match status" value="1"/>
</dbReference>
<dbReference type="Proteomes" id="UP001165082">
    <property type="component" value="Unassembled WGS sequence"/>
</dbReference>
<dbReference type="EMBL" id="BRXZ01002060">
    <property type="protein sequence ID" value="GMH53486.1"/>
    <property type="molecule type" value="Genomic_DNA"/>
</dbReference>
<dbReference type="Gene3D" id="1.10.238.10">
    <property type="entry name" value="EF-hand"/>
    <property type="match status" value="1"/>
</dbReference>
<dbReference type="PROSITE" id="PS00018">
    <property type="entry name" value="EF_HAND_1"/>
    <property type="match status" value="1"/>
</dbReference>
<feature type="coiled-coil region" evidence="4">
    <location>
        <begin position="324"/>
        <end position="365"/>
    </location>
</feature>
<dbReference type="InterPro" id="IPR002048">
    <property type="entry name" value="EF_hand_dom"/>
</dbReference>
<dbReference type="OrthoDB" id="191686at2759"/>
<name>A0A9W6ZK11_9STRA</name>
<reference evidence="7" key="1">
    <citation type="submission" date="2022-07" db="EMBL/GenBank/DDBJ databases">
        <title>Genome analysis of Parmales, a sister group of diatoms, reveals the evolutionary specialization of diatoms from phago-mixotrophs to photoautotrophs.</title>
        <authorList>
            <person name="Ban H."/>
            <person name="Sato S."/>
            <person name="Yoshikawa S."/>
            <person name="Kazumasa Y."/>
            <person name="Nakamura Y."/>
            <person name="Ichinomiya M."/>
            <person name="Saitoh K."/>
            <person name="Sato N."/>
            <person name="Blanc-Mathieu R."/>
            <person name="Endo H."/>
            <person name="Kuwata A."/>
            <person name="Ogata H."/>
        </authorList>
    </citation>
    <scope>NUCLEOTIDE SEQUENCE</scope>
</reference>
<feature type="non-terminal residue" evidence="7">
    <location>
        <position position="1"/>
    </location>
</feature>
<proteinExistence type="predicted"/>
<evidence type="ECO:0000259" key="6">
    <source>
        <dbReference type="PROSITE" id="PS50222"/>
    </source>
</evidence>
<dbReference type="SMART" id="SM00054">
    <property type="entry name" value="EFh"/>
    <property type="match status" value="2"/>
</dbReference>
<keyword evidence="1" id="KW-0479">Metal-binding</keyword>
<dbReference type="PROSITE" id="PS50222">
    <property type="entry name" value="EF_HAND_2"/>
    <property type="match status" value="1"/>
</dbReference>